<feature type="region of interest" description="Disordered" evidence="1">
    <location>
        <begin position="1"/>
        <end position="38"/>
    </location>
</feature>
<evidence type="ECO:0000256" key="2">
    <source>
        <dbReference type="SAM" id="Phobius"/>
    </source>
</evidence>
<sequence length="112" mass="12896">MAKPVYERVPTEDEDVHNSDSNDARSNPSSPDPRFERPSPPAWKRLLLIAFTVFLFWLAFAIRPKQTEDKIIYASRYSKEHKFRPAASPVITERLKDGRTRLRGALQTGRIA</sequence>
<dbReference type="RefSeq" id="XP_007772833.1">
    <property type="nucleotide sequence ID" value="XM_007774643.1"/>
</dbReference>
<dbReference type="OMA" id="EHKFRPA"/>
<reference evidence="4" key="1">
    <citation type="journal article" date="2012" name="Science">
        <title>The Paleozoic origin of enzymatic lignin decomposition reconstructed from 31 fungal genomes.</title>
        <authorList>
            <person name="Floudas D."/>
            <person name="Binder M."/>
            <person name="Riley R."/>
            <person name="Barry K."/>
            <person name="Blanchette R.A."/>
            <person name="Henrissat B."/>
            <person name="Martinez A.T."/>
            <person name="Otillar R."/>
            <person name="Spatafora J.W."/>
            <person name="Yadav J.S."/>
            <person name="Aerts A."/>
            <person name="Benoit I."/>
            <person name="Boyd A."/>
            <person name="Carlson A."/>
            <person name="Copeland A."/>
            <person name="Coutinho P.M."/>
            <person name="de Vries R.P."/>
            <person name="Ferreira P."/>
            <person name="Findley K."/>
            <person name="Foster B."/>
            <person name="Gaskell J."/>
            <person name="Glotzer D."/>
            <person name="Gorecki P."/>
            <person name="Heitman J."/>
            <person name="Hesse C."/>
            <person name="Hori C."/>
            <person name="Igarashi K."/>
            <person name="Jurgens J.A."/>
            <person name="Kallen N."/>
            <person name="Kersten P."/>
            <person name="Kohler A."/>
            <person name="Kuees U."/>
            <person name="Kumar T.K.A."/>
            <person name="Kuo A."/>
            <person name="LaButti K."/>
            <person name="Larrondo L.F."/>
            <person name="Lindquist E."/>
            <person name="Ling A."/>
            <person name="Lombard V."/>
            <person name="Lucas S."/>
            <person name="Lundell T."/>
            <person name="Martin R."/>
            <person name="McLaughlin D.J."/>
            <person name="Morgenstern I."/>
            <person name="Morin E."/>
            <person name="Murat C."/>
            <person name="Nagy L.G."/>
            <person name="Nolan M."/>
            <person name="Ohm R.A."/>
            <person name="Patyshakuliyeva A."/>
            <person name="Rokas A."/>
            <person name="Ruiz-Duenas F.J."/>
            <person name="Sabat G."/>
            <person name="Salamov A."/>
            <person name="Samejima M."/>
            <person name="Schmutz J."/>
            <person name="Slot J.C."/>
            <person name="St John F."/>
            <person name="Stenlid J."/>
            <person name="Sun H."/>
            <person name="Sun S."/>
            <person name="Syed K."/>
            <person name="Tsang A."/>
            <person name="Wiebenga A."/>
            <person name="Young D."/>
            <person name="Pisabarro A."/>
            <person name="Eastwood D.C."/>
            <person name="Martin F."/>
            <person name="Cullen D."/>
            <person name="Grigoriev I.V."/>
            <person name="Hibbett D.S."/>
        </authorList>
    </citation>
    <scope>NUCLEOTIDE SEQUENCE [LARGE SCALE GENOMIC DNA]</scope>
    <source>
        <strain evidence="4">RWD-64-598 SS2</strain>
    </source>
</reference>
<name>A0A5M3MFB0_CONPW</name>
<feature type="transmembrane region" description="Helical" evidence="2">
    <location>
        <begin position="42"/>
        <end position="62"/>
    </location>
</feature>
<keyword evidence="2" id="KW-0812">Transmembrane</keyword>
<dbReference type="KEGG" id="cput:CONPUDRAFT_168392"/>
<protein>
    <submittedName>
        <fullName evidence="3">Uncharacterized protein</fullName>
    </submittedName>
</protein>
<feature type="compositionally biased region" description="Basic and acidic residues" evidence="1">
    <location>
        <begin position="1"/>
        <end position="23"/>
    </location>
</feature>
<evidence type="ECO:0000256" key="1">
    <source>
        <dbReference type="SAM" id="MobiDB-lite"/>
    </source>
</evidence>
<keyword evidence="2" id="KW-0472">Membrane</keyword>
<proteinExistence type="predicted"/>
<dbReference type="AlphaFoldDB" id="A0A5M3MFB0"/>
<evidence type="ECO:0000313" key="4">
    <source>
        <dbReference type="Proteomes" id="UP000053558"/>
    </source>
</evidence>
<keyword evidence="4" id="KW-1185">Reference proteome</keyword>
<dbReference type="EMBL" id="JH711584">
    <property type="protein sequence ID" value="EIW77474.1"/>
    <property type="molecule type" value="Genomic_DNA"/>
</dbReference>
<accession>A0A5M3MFB0</accession>
<keyword evidence="2" id="KW-1133">Transmembrane helix</keyword>
<dbReference type="Proteomes" id="UP000053558">
    <property type="component" value="Unassembled WGS sequence"/>
</dbReference>
<comment type="caution">
    <text evidence="3">The sequence shown here is derived from an EMBL/GenBank/DDBJ whole genome shotgun (WGS) entry which is preliminary data.</text>
</comment>
<gene>
    <name evidence="3" type="ORF">CONPUDRAFT_168392</name>
</gene>
<dbReference type="OrthoDB" id="2538110at2759"/>
<dbReference type="GeneID" id="19205988"/>
<evidence type="ECO:0000313" key="3">
    <source>
        <dbReference type="EMBL" id="EIW77474.1"/>
    </source>
</evidence>
<organism evidence="3 4">
    <name type="scientific">Coniophora puteana (strain RWD-64-598)</name>
    <name type="common">Brown rot fungus</name>
    <dbReference type="NCBI Taxonomy" id="741705"/>
    <lineage>
        <taxon>Eukaryota</taxon>
        <taxon>Fungi</taxon>
        <taxon>Dikarya</taxon>
        <taxon>Basidiomycota</taxon>
        <taxon>Agaricomycotina</taxon>
        <taxon>Agaricomycetes</taxon>
        <taxon>Agaricomycetidae</taxon>
        <taxon>Boletales</taxon>
        <taxon>Coniophorineae</taxon>
        <taxon>Coniophoraceae</taxon>
        <taxon>Coniophora</taxon>
    </lineage>
</organism>